<dbReference type="Proteomes" id="UP000006772">
    <property type="component" value="Unassembled WGS sequence"/>
</dbReference>
<gene>
    <name evidence="3" type="ORF">HFRIS_024385</name>
</gene>
<dbReference type="CDD" id="cd06259">
    <property type="entry name" value="YdcF-like"/>
    <property type="match status" value="1"/>
</dbReference>
<dbReference type="Gene3D" id="3.40.50.620">
    <property type="entry name" value="HUPs"/>
    <property type="match status" value="1"/>
</dbReference>
<accession>A0AAI9N172</accession>
<keyword evidence="1" id="KW-0812">Transmembrane</keyword>
<dbReference type="GO" id="GO:0005886">
    <property type="term" value="C:plasma membrane"/>
    <property type="evidence" value="ECO:0007669"/>
    <property type="project" value="TreeGrafter"/>
</dbReference>
<evidence type="ECO:0000313" key="4">
    <source>
        <dbReference type="Proteomes" id="UP000006772"/>
    </source>
</evidence>
<dbReference type="InterPro" id="IPR051599">
    <property type="entry name" value="Cell_Envelope_Assoc"/>
</dbReference>
<protein>
    <recommendedName>
        <fullName evidence="2">DUF218 domain-containing protein</fullName>
    </recommendedName>
</protein>
<keyword evidence="1" id="KW-0472">Membrane</keyword>
<feature type="transmembrane region" description="Helical" evidence="1">
    <location>
        <begin position="71"/>
        <end position="95"/>
    </location>
</feature>
<name>A0AAI9N172_9BURK</name>
<evidence type="ECO:0000313" key="3">
    <source>
        <dbReference type="EMBL" id="EOA02076.1"/>
    </source>
</evidence>
<proteinExistence type="predicted"/>
<dbReference type="AlphaFoldDB" id="A0AAI9N172"/>
<dbReference type="EMBL" id="AEEC02000076">
    <property type="protein sequence ID" value="EOA02076.1"/>
    <property type="molecule type" value="Genomic_DNA"/>
</dbReference>
<dbReference type="GO" id="GO:0000270">
    <property type="term" value="P:peptidoglycan metabolic process"/>
    <property type="evidence" value="ECO:0007669"/>
    <property type="project" value="TreeGrafter"/>
</dbReference>
<keyword evidence="1" id="KW-1133">Transmembrane helix</keyword>
<evidence type="ECO:0000259" key="2">
    <source>
        <dbReference type="Pfam" id="PF02698"/>
    </source>
</evidence>
<feature type="domain" description="DUF218" evidence="2">
    <location>
        <begin position="109"/>
        <end position="272"/>
    </location>
</feature>
<feature type="transmembrane region" description="Helical" evidence="1">
    <location>
        <begin position="34"/>
        <end position="59"/>
    </location>
</feature>
<dbReference type="Pfam" id="PF02698">
    <property type="entry name" value="DUF218"/>
    <property type="match status" value="1"/>
</dbReference>
<dbReference type="InterPro" id="IPR014729">
    <property type="entry name" value="Rossmann-like_a/b/a_fold"/>
</dbReference>
<reference evidence="3 4" key="1">
    <citation type="journal article" date="2013" name="Front. Microbiol.">
        <title>The genome of the endophytic bacterium H. frisingense GSF30(T) identifies diverse strategies in the Herbaspirillum genus to interact with plants.</title>
        <authorList>
            <person name="Straub D."/>
            <person name="Rothballer M."/>
            <person name="Hartmann A."/>
            <person name="Ludewig U."/>
        </authorList>
    </citation>
    <scope>NUCLEOTIDE SEQUENCE [LARGE SCALE GENOMIC DNA]</scope>
    <source>
        <strain evidence="3 4">GSF30</strain>
    </source>
</reference>
<comment type="caution">
    <text evidence="3">The sequence shown here is derived from an EMBL/GenBank/DDBJ whole genome shotgun (WGS) entry which is preliminary data.</text>
</comment>
<dbReference type="PANTHER" id="PTHR30336:SF4">
    <property type="entry name" value="ENVELOPE BIOGENESIS FACTOR ELYC"/>
    <property type="match status" value="1"/>
</dbReference>
<evidence type="ECO:0000256" key="1">
    <source>
        <dbReference type="SAM" id="Phobius"/>
    </source>
</evidence>
<dbReference type="PANTHER" id="PTHR30336">
    <property type="entry name" value="INNER MEMBRANE PROTEIN, PROBABLE PERMEASE"/>
    <property type="match status" value="1"/>
</dbReference>
<organism evidence="3 4">
    <name type="scientific">Herbaspirillum frisingense GSF30</name>
    <dbReference type="NCBI Taxonomy" id="864073"/>
    <lineage>
        <taxon>Bacteria</taxon>
        <taxon>Pseudomonadati</taxon>
        <taxon>Pseudomonadota</taxon>
        <taxon>Betaproteobacteria</taxon>
        <taxon>Burkholderiales</taxon>
        <taxon>Oxalobacteraceae</taxon>
        <taxon>Herbaspirillum</taxon>
    </lineage>
</organism>
<dbReference type="InterPro" id="IPR003848">
    <property type="entry name" value="DUF218"/>
</dbReference>
<sequence>MCIFSDGNTGDAGLHNAAQCALILLCVPPMSFSVLLSAVASSLLLPPVSPLLLCLAGWLWRRRAPRTGAALVLLGVASLLLLSTRMGALCLIAPLEHQYPPLASVGDAQAIVILGSGRIDQAPEYGGLDDATPIGMKRLQYGAALHRQSGLPILVTGGSPDGSPQSEAELMARVLQRDFGVPVRWQERHADTTADNATLSAAMLKAEGIERVIVVTDSIHMPRAMRAFARTGLQARAAATLFLVPARARVTDYLPGASHLQMASYALREWIGQAWYRLRTAVSP</sequence>
<dbReference type="GO" id="GO:0043164">
    <property type="term" value="P:Gram-negative-bacterium-type cell wall biogenesis"/>
    <property type="evidence" value="ECO:0007669"/>
    <property type="project" value="TreeGrafter"/>
</dbReference>